<evidence type="ECO:0000256" key="2">
    <source>
        <dbReference type="SAM" id="MobiDB-lite"/>
    </source>
</evidence>
<dbReference type="PANTHER" id="PTHR11360">
    <property type="entry name" value="MONOCARBOXYLATE TRANSPORTER"/>
    <property type="match status" value="1"/>
</dbReference>
<dbReference type="GO" id="GO:0016020">
    <property type="term" value="C:membrane"/>
    <property type="evidence" value="ECO:0007669"/>
    <property type="project" value="UniProtKB-SubCell"/>
</dbReference>
<evidence type="ECO:0000256" key="3">
    <source>
        <dbReference type="SAM" id="Phobius"/>
    </source>
</evidence>
<feature type="transmembrane region" description="Helical" evidence="3">
    <location>
        <begin position="495"/>
        <end position="514"/>
    </location>
</feature>
<comment type="subcellular location">
    <subcellularLocation>
        <location evidence="1">Membrane</location>
        <topology evidence="1">Multi-pass membrane protein</topology>
    </subcellularLocation>
</comment>
<evidence type="ECO:0000313" key="5">
    <source>
        <dbReference type="EMBL" id="PAA93150.1"/>
    </source>
</evidence>
<organism evidence="5 6">
    <name type="scientific">Macrostomum lignano</name>
    <dbReference type="NCBI Taxonomy" id="282301"/>
    <lineage>
        <taxon>Eukaryota</taxon>
        <taxon>Metazoa</taxon>
        <taxon>Spiralia</taxon>
        <taxon>Lophotrochozoa</taxon>
        <taxon>Platyhelminthes</taxon>
        <taxon>Rhabditophora</taxon>
        <taxon>Macrostomorpha</taxon>
        <taxon>Macrostomida</taxon>
        <taxon>Macrostomidae</taxon>
        <taxon>Macrostomum</taxon>
    </lineage>
</organism>
<reference evidence="5 6" key="1">
    <citation type="submission" date="2017-06" db="EMBL/GenBank/DDBJ databases">
        <title>A platform for efficient transgenesis in Macrostomum lignano, a flatworm model organism for stem cell research.</title>
        <authorList>
            <person name="Berezikov E."/>
        </authorList>
    </citation>
    <scope>NUCLEOTIDE SEQUENCE [LARGE SCALE GENOMIC DNA]</scope>
    <source>
        <strain evidence="5">DV1</strain>
        <tissue evidence="5">Whole organism</tissue>
    </source>
</reference>
<feature type="transmembrane region" description="Helical" evidence="3">
    <location>
        <begin position="159"/>
        <end position="177"/>
    </location>
</feature>
<feature type="transmembrane region" description="Helical" evidence="3">
    <location>
        <begin position="321"/>
        <end position="342"/>
    </location>
</feature>
<sequence>MTESKSEPIQLQRLSPVDALDNHCSNKNSKEQIDPAQVGSSSSHGDPSAELDDKPASKSIDRLSRDSLGKRLSQTDEQNLDLAMEFYPADGGCVAWLVCFTSFCTNGTIFSVINSFGIISEWLITNYSASKSLAGAIGSAAFGCLFFFSFLASVVTDRVGIRPVAAVGGAVCAMGLLGSSFCDRQDRITMLLFTHSFLFGAGAALVYTPSLVILGHYFERRMGLVNGIVTLGSGVFSIPLTKIMKPVLLDGIGLSNTFRLLAGMSLLMVLYALTWRQTRPARHAELDHYLSPRNSLAESVTGIGTFLSKFCNVSIWRSRGFLVWIIACPCAMFGYFVPFVFLPNFLQMRALLQYNITSDKQLKQILSNGTAATRNCGSSNNNSSGTSNEVYNQIQRSISTAESDAAIMLVCINISSSVARLVIGKLADSQCVNRVYLQQAAYATLGLSILLLPPSNHRVLFISLALLFGLCDGAVVCLMGPIAFDLVGPSGASQAIGFLLLAMSVPTTVGPLLAGYINDVTNRWDVPFYLSGLLPIVAAIIMFLIPQTAQTYPAVCVVENFDQNAKSNLDIHEYRSSQIKDADNGWTRVSVTSADRQTVKSLQATNAVRRSLPVKLTASKQTNSIISPVRSSV</sequence>
<dbReference type="GO" id="GO:0022857">
    <property type="term" value="F:transmembrane transporter activity"/>
    <property type="evidence" value="ECO:0007669"/>
    <property type="project" value="InterPro"/>
</dbReference>
<name>A0A267H4E3_9PLAT</name>
<dbReference type="AlphaFoldDB" id="A0A267H4E3"/>
<feature type="transmembrane region" description="Helical" evidence="3">
    <location>
        <begin position="256"/>
        <end position="275"/>
    </location>
</feature>
<gene>
    <name evidence="5" type="ORF">BOX15_Mlig026222g1</name>
</gene>
<feature type="transmembrane region" description="Helical" evidence="3">
    <location>
        <begin position="224"/>
        <end position="244"/>
    </location>
</feature>
<feature type="transmembrane region" description="Helical" evidence="3">
    <location>
        <begin position="435"/>
        <end position="452"/>
    </location>
</feature>
<dbReference type="SUPFAM" id="SSF103473">
    <property type="entry name" value="MFS general substrate transporter"/>
    <property type="match status" value="1"/>
</dbReference>
<keyword evidence="3" id="KW-1133">Transmembrane helix</keyword>
<feature type="transmembrane region" description="Helical" evidence="3">
    <location>
        <begin position="526"/>
        <end position="545"/>
    </location>
</feature>
<feature type="region of interest" description="Disordered" evidence="2">
    <location>
        <begin position="1"/>
        <end position="56"/>
    </location>
</feature>
<keyword evidence="3" id="KW-0472">Membrane</keyword>
<keyword evidence="6" id="KW-1185">Reference proteome</keyword>
<evidence type="ECO:0000259" key="4">
    <source>
        <dbReference type="PROSITE" id="PS50850"/>
    </source>
</evidence>
<dbReference type="InterPro" id="IPR011701">
    <property type="entry name" value="MFS"/>
</dbReference>
<dbReference type="PROSITE" id="PS50850">
    <property type="entry name" value="MFS"/>
    <property type="match status" value="1"/>
</dbReference>
<dbReference type="Gene3D" id="1.20.1250.20">
    <property type="entry name" value="MFS general substrate transporter like domains"/>
    <property type="match status" value="2"/>
</dbReference>
<feature type="transmembrane region" description="Helical" evidence="3">
    <location>
        <begin position="93"/>
        <end position="113"/>
    </location>
</feature>
<comment type="caution">
    <text evidence="5">The sequence shown here is derived from an EMBL/GenBank/DDBJ whole genome shotgun (WGS) entry which is preliminary data.</text>
</comment>
<feature type="domain" description="Major facilitator superfamily (MFS) profile" evidence="4">
    <location>
        <begin position="336"/>
        <end position="633"/>
    </location>
</feature>
<dbReference type="EMBL" id="NIVC01000032">
    <property type="protein sequence ID" value="PAA93150.1"/>
    <property type="molecule type" value="Genomic_DNA"/>
</dbReference>
<dbReference type="STRING" id="282301.A0A267H4E3"/>
<dbReference type="Proteomes" id="UP000215902">
    <property type="component" value="Unassembled WGS sequence"/>
</dbReference>
<evidence type="ECO:0000313" key="6">
    <source>
        <dbReference type="Proteomes" id="UP000215902"/>
    </source>
</evidence>
<feature type="transmembrane region" description="Helical" evidence="3">
    <location>
        <begin position="197"/>
        <end position="217"/>
    </location>
</feature>
<dbReference type="OrthoDB" id="6499973at2759"/>
<dbReference type="InterPro" id="IPR020846">
    <property type="entry name" value="MFS_dom"/>
</dbReference>
<dbReference type="PANTHER" id="PTHR11360:SF251">
    <property type="entry name" value="MAJOR FACILITATOR SUPERFAMILY (MFS) PROFILE DOMAIN-CONTAINING PROTEIN"/>
    <property type="match status" value="1"/>
</dbReference>
<proteinExistence type="predicted"/>
<evidence type="ECO:0000256" key="1">
    <source>
        <dbReference type="ARBA" id="ARBA00004141"/>
    </source>
</evidence>
<protein>
    <recommendedName>
        <fullName evidence="4">Major facilitator superfamily (MFS) profile domain-containing protein</fullName>
    </recommendedName>
</protein>
<feature type="transmembrane region" description="Helical" evidence="3">
    <location>
        <begin position="459"/>
        <end position="483"/>
    </location>
</feature>
<dbReference type="InterPro" id="IPR036259">
    <property type="entry name" value="MFS_trans_sf"/>
</dbReference>
<keyword evidence="3" id="KW-0812">Transmembrane</keyword>
<feature type="transmembrane region" description="Helical" evidence="3">
    <location>
        <begin position="133"/>
        <end position="152"/>
    </location>
</feature>
<dbReference type="Pfam" id="PF07690">
    <property type="entry name" value="MFS_1"/>
    <property type="match status" value="2"/>
</dbReference>
<dbReference type="InterPro" id="IPR050327">
    <property type="entry name" value="Proton-linked_MCT"/>
</dbReference>
<accession>A0A267H4E3</accession>